<protein>
    <submittedName>
        <fullName evidence="1">Uncharacterized protein</fullName>
    </submittedName>
</protein>
<evidence type="ECO:0000313" key="2">
    <source>
        <dbReference type="Proteomes" id="UP001157006"/>
    </source>
</evidence>
<organism evidence="1 2">
    <name type="scientific">Vicia faba</name>
    <name type="common">Broad bean</name>
    <name type="synonym">Faba vulgaris</name>
    <dbReference type="NCBI Taxonomy" id="3906"/>
    <lineage>
        <taxon>Eukaryota</taxon>
        <taxon>Viridiplantae</taxon>
        <taxon>Streptophyta</taxon>
        <taxon>Embryophyta</taxon>
        <taxon>Tracheophyta</taxon>
        <taxon>Spermatophyta</taxon>
        <taxon>Magnoliopsida</taxon>
        <taxon>eudicotyledons</taxon>
        <taxon>Gunneridae</taxon>
        <taxon>Pentapetalae</taxon>
        <taxon>rosids</taxon>
        <taxon>fabids</taxon>
        <taxon>Fabales</taxon>
        <taxon>Fabaceae</taxon>
        <taxon>Papilionoideae</taxon>
        <taxon>50 kb inversion clade</taxon>
        <taxon>NPAAA clade</taxon>
        <taxon>Hologalegina</taxon>
        <taxon>IRL clade</taxon>
        <taxon>Fabeae</taxon>
        <taxon>Vicia</taxon>
    </lineage>
</organism>
<evidence type="ECO:0000313" key="1">
    <source>
        <dbReference type="EMBL" id="CAI8591187.1"/>
    </source>
</evidence>
<keyword evidence="2" id="KW-1185">Reference proteome</keyword>
<name>A0AAV0Z0F0_VICFA</name>
<reference evidence="1 2" key="1">
    <citation type="submission" date="2023-01" db="EMBL/GenBank/DDBJ databases">
        <authorList>
            <person name="Kreplak J."/>
        </authorList>
    </citation>
    <scope>NUCLEOTIDE SEQUENCE [LARGE SCALE GENOMIC DNA]</scope>
</reference>
<accession>A0AAV0Z0F0</accession>
<dbReference type="AlphaFoldDB" id="A0AAV0Z0F0"/>
<sequence length="123" mass="13674">MDGNQKGDKGLAQVAPASARKLSGVSYEGPAYCAIFQPVQYDHFKSPREAFGKRGSLAFRKKEAHTSAFPDPFSARTWNLVVKLIPGLATWSFDRFPCKFLSMRGRNCFSEPPLLGGGRRYAR</sequence>
<dbReference type="Proteomes" id="UP001157006">
    <property type="component" value="Chromosome 1L"/>
</dbReference>
<dbReference type="EMBL" id="OX451736">
    <property type="protein sequence ID" value="CAI8591187.1"/>
    <property type="molecule type" value="Genomic_DNA"/>
</dbReference>
<proteinExistence type="predicted"/>
<gene>
    <name evidence="1" type="ORF">VFH_I475840</name>
</gene>